<sequence>MFSPGYSRPKADIEQSLFDVRTIYEHGKVFANFSRYLVSNDGSDISIDQCVYFLYPISGGKLDTETKEIRKHAESPIPSSKKICPISCAHAAATAKKVPQNELLLKASILPEESIVPQSMAYDVVLRILNRDWNPLLASRNTKEFQQMAAEVISAEKKATSTILQVNAMIKAKFPLTRVIEIKKFSKGSVLAFLTLLSEDSAPPTESDVKDFLNEQGMLRAPESLHLQATAVTFRQAEKVLSMKADQIRNWIIFGVGASLLLIATFLVCCTISRSRKARCNRFSSYQSNYPVNGYGYNVNRKCQSQMLFTQTSC</sequence>
<dbReference type="InterPro" id="IPR045266">
    <property type="entry name" value="DOH_DOMON"/>
</dbReference>
<feature type="domain" description="DOMON" evidence="2">
    <location>
        <begin position="1"/>
        <end position="59"/>
    </location>
</feature>
<feature type="transmembrane region" description="Helical" evidence="1">
    <location>
        <begin position="251"/>
        <end position="272"/>
    </location>
</feature>
<dbReference type="Proteomes" id="UP000271098">
    <property type="component" value="Unassembled WGS sequence"/>
</dbReference>
<dbReference type="WBParaSite" id="GPUH_0000136701-mRNA-1">
    <property type="protein sequence ID" value="GPUH_0000136701-mRNA-1"/>
    <property type="gene ID" value="GPUH_0000136701"/>
</dbReference>
<dbReference type="PROSITE" id="PS50836">
    <property type="entry name" value="DOMON"/>
    <property type="match status" value="1"/>
</dbReference>
<dbReference type="AlphaFoldDB" id="A0A183CY24"/>
<gene>
    <name evidence="3" type="ORF">GPUH_LOCUS1365</name>
</gene>
<dbReference type="CDD" id="cd09631">
    <property type="entry name" value="DOMON_DOH"/>
    <property type="match status" value="1"/>
</dbReference>
<dbReference type="PANTHER" id="PTHR46901:SF2">
    <property type="entry name" value="GH04942P"/>
    <property type="match status" value="1"/>
</dbReference>
<organism evidence="5">
    <name type="scientific">Gongylonema pulchrum</name>
    <dbReference type="NCBI Taxonomy" id="637853"/>
    <lineage>
        <taxon>Eukaryota</taxon>
        <taxon>Metazoa</taxon>
        <taxon>Ecdysozoa</taxon>
        <taxon>Nematoda</taxon>
        <taxon>Chromadorea</taxon>
        <taxon>Rhabditida</taxon>
        <taxon>Spirurina</taxon>
        <taxon>Spiruromorpha</taxon>
        <taxon>Spiruroidea</taxon>
        <taxon>Gongylonematidae</taxon>
        <taxon>Gongylonema</taxon>
    </lineage>
</organism>
<keyword evidence="1" id="KW-0472">Membrane</keyword>
<reference evidence="5" key="1">
    <citation type="submission" date="2016-06" db="UniProtKB">
        <authorList>
            <consortium name="WormBaseParasite"/>
        </authorList>
    </citation>
    <scope>IDENTIFICATION</scope>
</reference>
<evidence type="ECO:0000256" key="1">
    <source>
        <dbReference type="SAM" id="Phobius"/>
    </source>
</evidence>
<evidence type="ECO:0000313" key="4">
    <source>
        <dbReference type="Proteomes" id="UP000271098"/>
    </source>
</evidence>
<dbReference type="OrthoDB" id="188511at2759"/>
<dbReference type="EMBL" id="UYRT01001629">
    <property type="protein sequence ID" value="VDK29893.1"/>
    <property type="molecule type" value="Genomic_DNA"/>
</dbReference>
<evidence type="ECO:0000313" key="5">
    <source>
        <dbReference type="WBParaSite" id="GPUH_0000136701-mRNA-1"/>
    </source>
</evidence>
<dbReference type="PANTHER" id="PTHR46901">
    <property type="entry name" value="GH04942P"/>
    <property type="match status" value="1"/>
</dbReference>
<reference evidence="3 4" key="2">
    <citation type="submission" date="2018-11" db="EMBL/GenBank/DDBJ databases">
        <authorList>
            <consortium name="Pathogen Informatics"/>
        </authorList>
    </citation>
    <scope>NUCLEOTIDE SEQUENCE [LARGE SCALE GENOMIC DNA]</scope>
</reference>
<keyword evidence="4" id="KW-1185">Reference proteome</keyword>
<name>A0A183CY24_9BILA</name>
<protein>
    <submittedName>
        <fullName evidence="5">DOMON domain-containing protein</fullName>
    </submittedName>
</protein>
<dbReference type="InterPro" id="IPR005018">
    <property type="entry name" value="DOMON_domain"/>
</dbReference>
<evidence type="ECO:0000313" key="3">
    <source>
        <dbReference type="EMBL" id="VDK29893.1"/>
    </source>
</evidence>
<accession>A0A183CY24</accession>
<proteinExistence type="predicted"/>
<keyword evidence="1" id="KW-0812">Transmembrane</keyword>
<keyword evidence="1" id="KW-1133">Transmembrane helix</keyword>
<evidence type="ECO:0000259" key="2">
    <source>
        <dbReference type="PROSITE" id="PS50836"/>
    </source>
</evidence>